<dbReference type="PANTHER" id="PTHR37984:SF5">
    <property type="entry name" value="PROTEIN NYNRIN-LIKE"/>
    <property type="match status" value="1"/>
</dbReference>
<evidence type="ECO:0000313" key="2">
    <source>
        <dbReference type="EMBL" id="WUR04695.1"/>
    </source>
</evidence>
<reference evidence="2" key="1">
    <citation type="journal article" date="2024" name="BMC Genomics">
        <title>Functional annotation of a divergent genome using sequence and structure-based similarity.</title>
        <authorList>
            <person name="Svedberg D."/>
            <person name="Winiger R.R."/>
            <person name="Berg A."/>
            <person name="Sharma H."/>
            <person name="Tellgren-Roth C."/>
            <person name="Debrunner-Vossbrinck B.A."/>
            <person name="Vossbrinck C.R."/>
            <person name="Barandun J."/>
        </authorList>
    </citation>
    <scope>NUCLEOTIDE SEQUENCE</scope>
    <source>
        <strain evidence="2">Illinois isolate</strain>
    </source>
</reference>
<organism evidence="2 3">
    <name type="scientific">Vairimorpha necatrix</name>
    <dbReference type="NCBI Taxonomy" id="6039"/>
    <lineage>
        <taxon>Eukaryota</taxon>
        <taxon>Fungi</taxon>
        <taxon>Fungi incertae sedis</taxon>
        <taxon>Microsporidia</taxon>
        <taxon>Nosematidae</taxon>
        <taxon>Vairimorpha</taxon>
    </lineage>
</organism>
<name>A0AAX4JFB5_9MICR</name>
<proteinExistence type="predicted"/>
<protein>
    <submittedName>
        <fullName evidence="2">Reverse transcriptase</fullName>
    </submittedName>
</protein>
<gene>
    <name evidence="2" type="ORF">VNE69_10046</name>
</gene>
<dbReference type="GO" id="GO:0015074">
    <property type="term" value="P:DNA integration"/>
    <property type="evidence" value="ECO:0007669"/>
    <property type="project" value="InterPro"/>
</dbReference>
<dbReference type="GeneID" id="90542528"/>
<dbReference type="AlphaFoldDB" id="A0AAX4JFB5"/>
<feature type="domain" description="Integrase catalytic" evidence="1">
    <location>
        <begin position="21"/>
        <end position="192"/>
    </location>
</feature>
<dbReference type="PANTHER" id="PTHR37984">
    <property type="entry name" value="PROTEIN CBG26694"/>
    <property type="match status" value="1"/>
</dbReference>
<keyword evidence="3" id="KW-1185">Reference proteome</keyword>
<keyword evidence="2" id="KW-0695">RNA-directed DNA polymerase</keyword>
<dbReference type="InterPro" id="IPR050951">
    <property type="entry name" value="Retrovirus_Pol_polyprotein"/>
</dbReference>
<dbReference type="GO" id="GO:0003676">
    <property type="term" value="F:nucleic acid binding"/>
    <property type="evidence" value="ECO:0007669"/>
    <property type="project" value="InterPro"/>
</dbReference>
<dbReference type="InterPro" id="IPR001584">
    <property type="entry name" value="Integrase_cat-core"/>
</dbReference>
<dbReference type="Gene3D" id="3.30.420.10">
    <property type="entry name" value="Ribonuclease H-like superfamily/Ribonuclease H"/>
    <property type="match status" value="1"/>
</dbReference>
<evidence type="ECO:0000313" key="3">
    <source>
        <dbReference type="Proteomes" id="UP001334084"/>
    </source>
</evidence>
<dbReference type="SUPFAM" id="SSF53098">
    <property type="entry name" value="Ribonuclease H-like"/>
    <property type="match status" value="1"/>
</dbReference>
<dbReference type="Proteomes" id="UP001334084">
    <property type="component" value="Chromosome 10"/>
</dbReference>
<dbReference type="PROSITE" id="PS50994">
    <property type="entry name" value="INTEGRASE"/>
    <property type="match status" value="1"/>
</dbReference>
<dbReference type="EMBL" id="CP142735">
    <property type="protein sequence ID" value="WUR04695.1"/>
    <property type="molecule type" value="Genomic_DNA"/>
</dbReference>
<sequence length="238" mass="27752">MHKDIEEHGYPLRNTKNKVIRSERPYQIWVIDLKGRICENSGRNSFIFVAIDHYSKWVETAVINYKTGSTITSLIKKLFIEIHGIPERILTDNGLEFINSDIKDLAEKNGIDWKYSSPEHHETVGAVERANRTLMKILNKLTDFGRISWKNKLEEATRCLDLNYNRSIGSSPFMLRENKLAMLPVDKALDKWRKSKMWAKVLIYRENKGGKFKCNWEDGYVITEIILPDAYMVKKNGK</sequence>
<accession>A0AAX4JFB5</accession>
<dbReference type="InterPro" id="IPR036397">
    <property type="entry name" value="RNaseH_sf"/>
</dbReference>
<dbReference type="KEGG" id="vnx:VNE69_10046"/>
<keyword evidence="2" id="KW-0548">Nucleotidyltransferase</keyword>
<evidence type="ECO:0000259" key="1">
    <source>
        <dbReference type="PROSITE" id="PS50994"/>
    </source>
</evidence>
<dbReference type="Pfam" id="PF00665">
    <property type="entry name" value="rve"/>
    <property type="match status" value="1"/>
</dbReference>
<keyword evidence="2" id="KW-0808">Transferase</keyword>
<dbReference type="InterPro" id="IPR012337">
    <property type="entry name" value="RNaseH-like_sf"/>
</dbReference>
<dbReference type="GO" id="GO:0003964">
    <property type="term" value="F:RNA-directed DNA polymerase activity"/>
    <property type="evidence" value="ECO:0007669"/>
    <property type="project" value="UniProtKB-KW"/>
</dbReference>
<dbReference type="GO" id="GO:0005634">
    <property type="term" value="C:nucleus"/>
    <property type="evidence" value="ECO:0007669"/>
    <property type="project" value="UniProtKB-ARBA"/>
</dbReference>
<dbReference type="RefSeq" id="XP_065330840.1">
    <property type="nucleotide sequence ID" value="XM_065474768.1"/>
</dbReference>